<accession>A0ABC9A0M5</accession>
<dbReference type="EMBL" id="OZ075112">
    <property type="protein sequence ID" value="CAL4971072.1"/>
    <property type="molecule type" value="Genomic_DNA"/>
</dbReference>
<dbReference type="InterPro" id="IPR053115">
    <property type="entry name" value="CDK_inhibitor"/>
</dbReference>
<sequence length="133" mass="13859">MGLELELLSSQLPPIRTATASPGGGGSDNAMIDGCSTPTRAASVLPPPLVCPPAPRKPRPPPAAKIRKLQYRGRLRCGPAALRPAPVRWFIAVPQDVLAAVFVARQQADSAAPPCPTTPPPPASKKIRVHVVG</sequence>
<dbReference type="AlphaFoldDB" id="A0ABC9A0M5"/>
<evidence type="ECO:0000313" key="3">
    <source>
        <dbReference type="EMBL" id="CAL4971074.1"/>
    </source>
</evidence>
<reference evidence="2 4" key="1">
    <citation type="submission" date="2024-10" db="EMBL/GenBank/DDBJ databases">
        <authorList>
            <person name="Ryan C."/>
        </authorList>
    </citation>
    <scope>NUCLEOTIDE SEQUENCE [LARGE SCALE GENOMIC DNA]</scope>
</reference>
<dbReference type="PANTHER" id="PTHR35162:SF9">
    <property type="entry name" value="OS02G0176600 PROTEIN"/>
    <property type="match status" value="1"/>
</dbReference>
<evidence type="ECO:0000313" key="2">
    <source>
        <dbReference type="EMBL" id="CAL4971072.1"/>
    </source>
</evidence>
<gene>
    <name evidence="2" type="ORF">URODEC1_LOCUS50453</name>
    <name evidence="3" type="ORF">URODEC1_LOCUS50455</name>
</gene>
<organism evidence="2 4">
    <name type="scientific">Urochloa decumbens</name>
    <dbReference type="NCBI Taxonomy" id="240449"/>
    <lineage>
        <taxon>Eukaryota</taxon>
        <taxon>Viridiplantae</taxon>
        <taxon>Streptophyta</taxon>
        <taxon>Embryophyta</taxon>
        <taxon>Tracheophyta</taxon>
        <taxon>Spermatophyta</taxon>
        <taxon>Magnoliopsida</taxon>
        <taxon>Liliopsida</taxon>
        <taxon>Poales</taxon>
        <taxon>Poaceae</taxon>
        <taxon>PACMAD clade</taxon>
        <taxon>Panicoideae</taxon>
        <taxon>Panicodae</taxon>
        <taxon>Paniceae</taxon>
        <taxon>Melinidinae</taxon>
        <taxon>Urochloa</taxon>
    </lineage>
</organism>
<dbReference type="PANTHER" id="PTHR35162">
    <property type="entry name" value="OS08G0516600 PROTEIN"/>
    <property type="match status" value="1"/>
</dbReference>
<protein>
    <submittedName>
        <fullName evidence="2">Uncharacterized protein</fullName>
    </submittedName>
</protein>
<name>A0ABC9A0M5_9POAL</name>
<keyword evidence="4" id="KW-1185">Reference proteome</keyword>
<dbReference type="Proteomes" id="UP001497457">
    <property type="component" value="Chromosome 2b"/>
</dbReference>
<dbReference type="EMBL" id="OZ075112">
    <property type="protein sequence ID" value="CAL4971074.1"/>
    <property type="molecule type" value="Genomic_DNA"/>
</dbReference>
<evidence type="ECO:0000313" key="4">
    <source>
        <dbReference type="Proteomes" id="UP001497457"/>
    </source>
</evidence>
<proteinExistence type="predicted"/>
<feature type="compositionally biased region" description="Pro residues" evidence="1">
    <location>
        <begin position="45"/>
        <end position="63"/>
    </location>
</feature>
<evidence type="ECO:0000256" key="1">
    <source>
        <dbReference type="SAM" id="MobiDB-lite"/>
    </source>
</evidence>
<feature type="region of interest" description="Disordered" evidence="1">
    <location>
        <begin position="14"/>
        <end position="63"/>
    </location>
</feature>